<keyword evidence="2" id="KW-1185">Reference proteome</keyword>
<dbReference type="Proteomes" id="UP001056535">
    <property type="component" value="Chromosome"/>
</dbReference>
<accession>A0ABY4YI88</accession>
<organism evidence="1 2">
    <name type="scientific">Ornithinimicrobium cryptoxanthini</name>
    <dbReference type="NCBI Taxonomy" id="2934161"/>
    <lineage>
        <taxon>Bacteria</taxon>
        <taxon>Bacillati</taxon>
        <taxon>Actinomycetota</taxon>
        <taxon>Actinomycetes</taxon>
        <taxon>Micrococcales</taxon>
        <taxon>Ornithinimicrobiaceae</taxon>
        <taxon>Ornithinimicrobium</taxon>
    </lineage>
</organism>
<reference evidence="1" key="1">
    <citation type="submission" date="2022-06" db="EMBL/GenBank/DDBJ databases">
        <title>Ornithinimicrobium JY.X270.</title>
        <authorList>
            <person name="Huang Y."/>
        </authorList>
    </citation>
    <scope>NUCLEOTIDE SEQUENCE</scope>
    <source>
        <strain evidence="1">JY.X270</strain>
    </source>
</reference>
<dbReference type="Gene3D" id="2.60.120.10">
    <property type="entry name" value="Jelly Rolls"/>
    <property type="match status" value="1"/>
</dbReference>
<dbReference type="PANTHER" id="PTHR37694">
    <property type="entry name" value="SLR8022 PROTEIN"/>
    <property type="match status" value="1"/>
</dbReference>
<dbReference type="CDD" id="cd02230">
    <property type="entry name" value="cupin_HP0902-like"/>
    <property type="match status" value="1"/>
</dbReference>
<dbReference type="SUPFAM" id="SSF51182">
    <property type="entry name" value="RmlC-like cupins"/>
    <property type="match status" value="1"/>
</dbReference>
<gene>
    <name evidence="1" type="ORF">NF557_16860</name>
</gene>
<dbReference type="InterPro" id="IPR014710">
    <property type="entry name" value="RmlC-like_jellyroll"/>
</dbReference>
<name>A0ABY4YI88_9MICO</name>
<sequence length="112" mass="11785">MAESQSATAADLGVMGDQLLQEATERPDGLRTRPVLRGPLMSAVLFALRAGSSLPEHASPPAASLQVLRGRVVLVAGEQSWTLGAGELLPIPQARHRVDAATDAVCLLTIHR</sequence>
<evidence type="ECO:0000313" key="1">
    <source>
        <dbReference type="EMBL" id="USQ76236.1"/>
    </source>
</evidence>
<protein>
    <submittedName>
        <fullName evidence="1">Cupin domain-containing protein</fullName>
    </submittedName>
</protein>
<proteinExistence type="predicted"/>
<dbReference type="EMBL" id="CP099490">
    <property type="protein sequence ID" value="USQ76236.1"/>
    <property type="molecule type" value="Genomic_DNA"/>
</dbReference>
<dbReference type="InterPro" id="IPR011051">
    <property type="entry name" value="RmlC_Cupin_sf"/>
</dbReference>
<dbReference type="RefSeq" id="WP_252620931.1">
    <property type="nucleotide sequence ID" value="NZ_CP099490.1"/>
</dbReference>
<evidence type="ECO:0000313" key="2">
    <source>
        <dbReference type="Proteomes" id="UP001056535"/>
    </source>
</evidence>
<dbReference type="PANTHER" id="PTHR37694:SF1">
    <property type="entry name" value="SLR8022 PROTEIN"/>
    <property type="match status" value="1"/>
</dbReference>